<dbReference type="PANTHER" id="PTHR10366">
    <property type="entry name" value="NAD DEPENDENT EPIMERASE/DEHYDRATASE"/>
    <property type="match status" value="1"/>
</dbReference>
<evidence type="ECO:0000256" key="2">
    <source>
        <dbReference type="ARBA" id="ARBA00023445"/>
    </source>
</evidence>
<keyword evidence="1" id="KW-0560">Oxidoreductase</keyword>
<evidence type="ECO:0000313" key="5">
    <source>
        <dbReference type="Proteomes" id="UP000054321"/>
    </source>
</evidence>
<sequence length="332" mass="36799">MPETILVTGASGYVASHVIRQFLEAGYKVRGTVRNEASAEKVRHAHAQYADNLSFSYVKDMSVPGAFNEAVQGIDGIIHTASPFILDAKDYEKELFTPAVNGTLFILQAAKAHAPGVRRIVITSSFASVLDVTKGLRPGYVYTETNWNPMTVEETHAAGPSPAYLVSKTLAEKAAFDFVEKEKPGFSIATVTPPMVYGPLLETYDSMEKLNTSSMDIYRLFNGSLKEVPDTAFWAYIDVRDLARAHYLAYTTPAAANQRYLTAARNFSYQILCDMIRAKYPELVATTPEGRANQPLPDVYRLDTSKAKKELGLEYRSLEETLFDAVDTFLTM</sequence>
<feature type="domain" description="NAD-dependent epimerase/dehydratase" evidence="3">
    <location>
        <begin position="5"/>
        <end position="256"/>
    </location>
</feature>
<dbReference type="HOGENOM" id="CLU_007383_9_2_1"/>
<name>A0A0C3HY98_OIDMZ</name>
<dbReference type="Gene3D" id="3.40.50.720">
    <property type="entry name" value="NAD(P)-binding Rossmann-like Domain"/>
    <property type="match status" value="1"/>
</dbReference>
<dbReference type="InterPro" id="IPR001509">
    <property type="entry name" value="Epimerase_deHydtase"/>
</dbReference>
<proteinExistence type="inferred from homology"/>
<dbReference type="InterPro" id="IPR050425">
    <property type="entry name" value="NAD(P)_dehydrat-like"/>
</dbReference>
<reference evidence="4 5" key="1">
    <citation type="submission" date="2014-04" db="EMBL/GenBank/DDBJ databases">
        <authorList>
            <consortium name="DOE Joint Genome Institute"/>
            <person name="Kuo A."/>
            <person name="Martino E."/>
            <person name="Perotto S."/>
            <person name="Kohler A."/>
            <person name="Nagy L.G."/>
            <person name="Floudas D."/>
            <person name="Copeland A."/>
            <person name="Barry K.W."/>
            <person name="Cichocki N."/>
            <person name="Veneault-Fourrey C."/>
            <person name="LaButti K."/>
            <person name="Lindquist E.A."/>
            <person name="Lipzen A."/>
            <person name="Lundell T."/>
            <person name="Morin E."/>
            <person name="Murat C."/>
            <person name="Sun H."/>
            <person name="Tunlid A."/>
            <person name="Henrissat B."/>
            <person name="Grigoriev I.V."/>
            <person name="Hibbett D.S."/>
            <person name="Martin F."/>
            <person name="Nordberg H.P."/>
            <person name="Cantor M.N."/>
            <person name="Hua S.X."/>
        </authorList>
    </citation>
    <scope>NUCLEOTIDE SEQUENCE [LARGE SCALE GENOMIC DNA]</scope>
    <source>
        <strain evidence="4 5">Zn</strain>
    </source>
</reference>
<evidence type="ECO:0000256" key="1">
    <source>
        <dbReference type="ARBA" id="ARBA00023002"/>
    </source>
</evidence>
<dbReference type="CDD" id="cd05227">
    <property type="entry name" value="AR_SDR_e"/>
    <property type="match status" value="1"/>
</dbReference>
<dbReference type="SUPFAM" id="SSF51735">
    <property type="entry name" value="NAD(P)-binding Rossmann-fold domains"/>
    <property type="match status" value="1"/>
</dbReference>
<evidence type="ECO:0000313" key="4">
    <source>
        <dbReference type="EMBL" id="KIN07192.1"/>
    </source>
</evidence>
<dbReference type="AlphaFoldDB" id="A0A0C3HY98"/>
<evidence type="ECO:0000259" key="3">
    <source>
        <dbReference type="Pfam" id="PF01370"/>
    </source>
</evidence>
<dbReference type="FunFam" id="3.40.50.720:FF:000191">
    <property type="entry name" value="Methylglyoxal reductase (NADPH-dependent)"/>
    <property type="match status" value="1"/>
</dbReference>
<dbReference type="InterPro" id="IPR036291">
    <property type="entry name" value="NAD(P)-bd_dom_sf"/>
</dbReference>
<reference evidence="5" key="2">
    <citation type="submission" date="2015-01" db="EMBL/GenBank/DDBJ databases">
        <title>Evolutionary Origins and Diversification of the Mycorrhizal Mutualists.</title>
        <authorList>
            <consortium name="DOE Joint Genome Institute"/>
            <consortium name="Mycorrhizal Genomics Consortium"/>
            <person name="Kohler A."/>
            <person name="Kuo A."/>
            <person name="Nagy L.G."/>
            <person name="Floudas D."/>
            <person name="Copeland A."/>
            <person name="Barry K.W."/>
            <person name="Cichocki N."/>
            <person name="Veneault-Fourrey C."/>
            <person name="LaButti K."/>
            <person name="Lindquist E.A."/>
            <person name="Lipzen A."/>
            <person name="Lundell T."/>
            <person name="Morin E."/>
            <person name="Murat C."/>
            <person name="Riley R."/>
            <person name="Ohm R."/>
            <person name="Sun H."/>
            <person name="Tunlid A."/>
            <person name="Henrissat B."/>
            <person name="Grigoriev I.V."/>
            <person name="Hibbett D.S."/>
            <person name="Martin F."/>
        </authorList>
    </citation>
    <scope>NUCLEOTIDE SEQUENCE [LARGE SCALE GENOMIC DNA]</scope>
    <source>
        <strain evidence="5">Zn</strain>
    </source>
</reference>
<comment type="similarity">
    <text evidence="2">Belongs to the NAD(P)-dependent epimerase/dehydratase family. Dihydroflavonol-4-reductase subfamily.</text>
</comment>
<dbReference type="InParanoid" id="A0A0C3HY98"/>
<dbReference type="GO" id="GO:0016616">
    <property type="term" value="F:oxidoreductase activity, acting on the CH-OH group of donors, NAD or NADP as acceptor"/>
    <property type="evidence" value="ECO:0007669"/>
    <property type="project" value="TreeGrafter"/>
</dbReference>
<gene>
    <name evidence="4" type="ORF">OIDMADRAFT_99439</name>
</gene>
<dbReference type="Pfam" id="PF01370">
    <property type="entry name" value="Epimerase"/>
    <property type="match status" value="1"/>
</dbReference>
<dbReference type="Proteomes" id="UP000054321">
    <property type="component" value="Unassembled WGS sequence"/>
</dbReference>
<accession>A0A0C3HY98</accession>
<dbReference type="PANTHER" id="PTHR10366:SF564">
    <property type="entry name" value="STEROL-4-ALPHA-CARBOXYLATE 3-DEHYDROGENASE, DECARBOXYLATING"/>
    <property type="match status" value="1"/>
</dbReference>
<dbReference type="OrthoDB" id="2735536at2759"/>
<organism evidence="4 5">
    <name type="scientific">Oidiodendron maius (strain Zn)</name>
    <dbReference type="NCBI Taxonomy" id="913774"/>
    <lineage>
        <taxon>Eukaryota</taxon>
        <taxon>Fungi</taxon>
        <taxon>Dikarya</taxon>
        <taxon>Ascomycota</taxon>
        <taxon>Pezizomycotina</taxon>
        <taxon>Leotiomycetes</taxon>
        <taxon>Leotiomycetes incertae sedis</taxon>
        <taxon>Myxotrichaceae</taxon>
        <taxon>Oidiodendron</taxon>
    </lineage>
</organism>
<dbReference type="FunCoup" id="A0A0C3HY98">
    <property type="interactions" value="290"/>
</dbReference>
<keyword evidence="5" id="KW-1185">Reference proteome</keyword>
<dbReference type="STRING" id="913774.A0A0C3HY98"/>
<protein>
    <recommendedName>
        <fullName evidence="3">NAD-dependent epimerase/dehydratase domain-containing protein</fullName>
    </recommendedName>
</protein>
<dbReference type="EMBL" id="KN832870">
    <property type="protein sequence ID" value="KIN07192.1"/>
    <property type="molecule type" value="Genomic_DNA"/>
</dbReference>